<feature type="chain" id="PRO_5042530782" evidence="1">
    <location>
        <begin position="21"/>
        <end position="407"/>
    </location>
</feature>
<organism evidence="3 4">
    <name type="scientific">Deinococcus metallilatus</name>
    <dbReference type="NCBI Taxonomy" id="1211322"/>
    <lineage>
        <taxon>Bacteria</taxon>
        <taxon>Thermotogati</taxon>
        <taxon>Deinococcota</taxon>
        <taxon>Deinococci</taxon>
        <taxon>Deinococcales</taxon>
        <taxon>Deinococcaceae</taxon>
        <taxon>Deinococcus</taxon>
    </lineage>
</organism>
<keyword evidence="2" id="KW-0762">Sugar transport</keyword>
<evidence type="ECO:0000313" key="3">
    <source>
        <dbReference type="EMBL" id="TLK24660.1"/>
    </source>
</evidence>
<comment type="caution">
    <text evidence="3">The sequence shown here is derived from an EMBL/GenBank/DDBJ whole genome shotgun (WGS) entry which is preliminary data.</text>
</comment>
<dbReference type="Proteomes" id="UP000308000">
    <property type="component" value="Unassembled WGS sequence"/>
</dbReference>
<dbReference type="PANTHER" id="PTHR43649">
    <property type="entry name" value="ARABINOSE-BINDING PROTEIN-RELATED"/>
    <property type="match status" value="1"/>
</dbReference>
<sequence>MRTLTAVVTVALLSASPALAVDLTFWHYWDGTNGQALQKLIDQYQKAHPGVNIKAEFVPGGELQTKLQTAITGHRTPSMAIADLTNMPALVRSGALVPLDPYMAKSKVNLGDYFQGPLVYGKYQGGQYSLPVSASNLALFYNKDLFRQAGLDPNKPPRTWEELEQVAKTIQAKTGKQGFELFTQGGEGTSWQWQVFLWGAGGDVLNKQNTAAAFNSPAGVKALQYWVDLVNKDKVSNVAPWGQFGRGDAAMVMDGSWMTQFFPEQIDFELGSAPFPSPKGMPPATNMGGEQVFIFKGDPATQQAAWDFINWFSSTPVQIQWDRMTGFMPVKKSVANAPSYRNWVKNTRPLLQPFVDSMAFAHPRPPVPEYAQLSDRLAQAIQEAVTGRAKPADALNRAAQDVNRLLK</sequence>
<accession>A0AAJ5F332</accession>
<dbReference type="CDD" id="cd14748">
    <property type="entry name" value="PBP2_UgpB"/>
    <property type="match status" value="1"/>
</dbReference>
<keyword evidence="5" id="KW-1185">Reference proteome</keyword>
<gene>
    <name evidence="3" type="ORF">FCS05_13985</name>
    <name evidence="2" type="ORF">HNQ10_003461</name>
</gene>
<keyword evidence="2" id="KW-0813">Transport</keyword>
<evidence type="ECO:0000313" key="2">
    <source>
        <dbReference type="EMBL" id="MBB5296611.1"/>
    </source>
</evidence>
<protein>
    <submittedName>
        <fullName evidence="3">ABC transporter substrate-binding protein</fullName>
    </submittedName>
    <submittedName>
        <fullName evidence="2">Multiple sugar transport system substrate-binding protein</fullName>
    </submittedName>
</protein>
<name>A0AAJ5F332_9DEIO</name>
<evidence type="ECO:0000313" key="4">
    <source>
        <dbReference type="Proteomes" id="UP000308000"/>
    </source>
</evidence>
<proteinExistence type="predicted"/>
<dbReference type="EMBL" id="JACHFV010000012">
    <property type="protein sequence ID" value="MBB5296611.1"/>
    <property type="molecule type" value="Genomic_DNA"/>
</dbReference>
<dbReference type="InterPro" id="IPR050490">
    <property type="entry name" value="Bact_solute-bd_prot1"/>
</dbReference>
<dbReference type="PANTHER" id="PTHR43649:SF30">
    <property type="entry name" value="ABC TRANSPORTER SUBSTRATE-BINDING PROTEIN"/>
    <property type="match status" value="1"/>
</dbReference>
<dbReference type="EMBL" id="VBRC01000010">
    <property type="protein sequence ID" value="TLK24660.1"/>
    <property type="molecule type" value="Genomic_DNA"/>
</dbReference>
<reference evidence="2 5" key="2">
    <citation type="submission" date="2020-08" db="EMBL/GenBank/DDBJ databases">
        <title>Genomic Encyclopedia of Type Strains, Phase IV (KMG-IV): sequencing the most valuable type-strain genomes for metagenomic binning, comparative biology and taxonomic classification.</title>
        <authorList>
            <person name="Goeker M."/>
        </authorList>
    </citation>
    <scope>NUCLEOTIDE SEQUENCE [LARGE SCALE GENOMIC DNA]</scope>
    <source>
        <strain evidence="2 5">DSM 105434</strain>
    </source>
</reference>
<dbReference type="AlphaFoldDB" id="A0AAJ5F332"/>
<dbReference type="SUPFAM" id="SSF53850">
    <property type="entry name" value="Periplasmic binding protein-like II"/>
    <property type="match status" value="1"/>
</dbReference>
<feature type="signal peptide" evidence="1">
    <location>
        <begin position="1"/>
        <end position="20"/>
    </location>
</feature>
<reference evidence="3 4" key="1">
    <citation type="submission" date="2019-04" db="EMBL/GenBank/DDBJ databases">
        <title>Deinococcus metalilatus MA1002 mutant No.5.</title>
        <authorList>
            <person name="Park W."/>
            <person name="Park C."/>
        </authorList>
    </citation>
    <scope>NUCLEOTIDE SEQUENCE [LARGE SCALE GENOMIC DNA]</scope>
    <source>
        <strain evidence="3 4">MA1002-m5</strain>
    </source>
</reference>
<dbReference type="Gene3D" id="3.40.190.10">
    <property type="entry name" value="Periplasmic binding protein-like II"/>
    <property type="match status" value="1"/>
</dbReference>
<keyword evidence="1" id="KW-0732">Signal</keyword>
<evidence type="ECO:0000313" key="5">
    <source>
        <dbReference type="Proteomes" id="UP000536909"/>
    </source>
</evidence>
<dbReference type="InterPro" id="IPR006059">
    <property type="entry name" value="SBP"/>
</dbReference>
<evidence type="ECO:0000256" key="1">
    <source>
        <dbReference type="SAM" id="SignalP"/>
    </source>
</evidence>
<dbReference type="Proteomes" id="UP000536909">
    <property type="component" value="Unassembled WGS sequence"/>
</dbReference>
<dbReference type="RefSeq" id="WP_129118625.1">
    <property type="nucleotide sequence ID" value="NZ_BSUI01000039.1"/>
</dbReference>
<dbReference type="Pfam" id="PF01547">
    <property type="entry name" value="SBP_bac_1"/>
    <property type="match status" value="1"/>
</dbReference>